<dbReference type="PANTHER" id="PTHR21301">
    <property type="entry name" value="REVERSE TRANSCRIPTASE"/>
    <property type="match status" value="1"/>
</dbReference>
<protein>
    <recommendedName>
        <fullName evidence="1">Helix-turn-helix domain-containing protein</fullName>
    </recommendedName>
</protein>
<reference evidence="2 3" key="1">
    <citation type="journal article" date="2014" name="Nat. Genet.">
        <title>Genome and transcriptome of the porcine whipworm Trichuris suis.</title>
        <authorList>
            <person name="Jex A.R."/>
            <person name="Nejsum P."/>
            <person name="Schwarz E.M."/>
            <person name="Hu L."/>
            <person name="Young N.D."/>
            <person name="Hall R.S."/>
            <person name="Korhonen P.K."/>
            <person name="Liao S."/>
            <person name="Thamsborg S."/>
            <person name="Xia J."/>
            <person name="Xu P."/>
            <person name="Wang S."/>
            <person name="Scheerlinck J.P."/>
            <person name="Hofmann A."/>
            <person name="Sternberg P.W."/>
            <person name="Wang J."/>
            <person name="Gasser R.B."/>
        </authorList>
    </citation>
    <scope>NUCLEOTIDE SEQUENCE [LARGE SCALE GENOMIC DNA]</scope>
    <source>
        <strain evidence="2">DCEP-RM93M</strain>
    </source>
</reference>
<gene>
    <name evidence="2" type="ORF">M513_09251</name>
</gene>
<accession>A0A085LXT8</accession>
<dbReference type="Proteomes" id="UP000030764">
    <property type="component" value="Unassembled WGS sequence"/>
</dbReference>
<proteinExistence type="predicted"/>
<dbReference type="EMBL" id="KL363263">
    <property type="protein sequence ID" value="KFD49784.1"/>
    <property type="molecule type" value="Genomic_DNA"/>
</dbReference>
<dbReference type="AlphaFoldDB" id="A0A085LXT8"/>
<sequence>MRGILSGVIDRAINLSSPEYLQPELNYIRKIFYKNNYLRSFIDRVFQYKLRNRGSRKPNTLHNPCVVFPYVARLGEKIIRLGRQLGFRLFFKSSPNVRSILRKDKSKIPSNKRTGVVYAVERACSGIYIGETGNTLEHTFKEHMDKLTSYKNAKTILNNGSSPTAQRGRPILNARATMEKAIPASAVVEHAARCDEPLQKKVLCYENNIRLRRIKEALYIRHNMTYNQDQGAEISELWAKIVTH</sequence>
<evidence type="ECO:0000313" key="2">
    <source>
        <dbReference type="EMBL" id="KFD49784.1"/>
    </source>
</evidence>
<dbReference type="InterPro" id="IPR058912">
    <property type="entry name" value="HTH_animal"/>
</dbReference>
<organism evidence="2 3">
    <name type="scientific">Trichuris suis</name>
    <name type="common">pig whipworm</name>
    <dbReference type="NCBI Taxonomy" id="68888"/>
    <lineage>
        <taxon>Eukaryota</taxon>
        <taxon>Metazoa</taxon>
        <taxon>Ecdysozoa</taxon>
        <taxon>Nematoda</taxon>
        <taxon>Enoplea</taxon>
        <taxon>Dorylaimia</taxon>
        <taxon>Trichinellida</taxon>
        <taxon>Trichuridae</taxon>
        <taxon>Trichuris</taxon>
    </lineage>
</organism>
<name>A0A085LXT8_9BILA</name>
<evidence type="ECO:0000313" key="3">
    <source>
        <dbReference type="Proteomes" id="UP000030764"/>
    </source>
</evidence>
<keyword evidence="3" id="KW-1185">Reference proteome</keyword>
<feature type="domain" description="Helix-turn-helix" evidence="1">
    <location>
        <begin position="2"/>
        <end position="46"/>
    </location>
</feature>
<dbReference type="Pfam" id="PF26215">
    <property type="entry name" value="HTH_animal"/>
    <property type="match status" value="1"/>
</dbReference>
<dbReference type="PANTHER" id="PTHR21301:SF11">
    <property type="entry name" value="GIY-YIG DOMAIN-CONTAINING PROTEIN"/>
    <property type="match status" value="1"/>
</dbReference>
<evidence type="ECO:0000259" key="1">
    <source>
        <dbReference type="Pfam" id="PF26215"/>
    </source>
</evidence>